<name>A0A9Q0YMT1_HOLLE</name>
<organism evidence="1 2">
    <name type="scientific">Holothuria leucospilota</name>
    <name type="common">Black long sea cucumber</name>
    <name type="synonym">Mertensiothuria leucospilota</name>
    <dbReference type="NCBI Taxonomy" id="206669"/>
    <lineage>
        <taxon>Eukaryota</taxon>
        <taxon>Metazoa</taxon>
        <taxon>Echinodermata</taxon>
        <taxon>Eleutherozoa</taxon>
        <taxon>Echinozoa</taxon>
        <taxon>Holothuroidea</taxon>
        <taxon>Aspidochirotacea</taxon>
        <taxon>Aspidochirotida</taxon>
        <taxon>Holothuriidae</taxon>
        <taxon>Holothuria</taxon>
    </lineage>
</organism>
<dbReference type="Proteomes" id="UP001152320">
    <property type="component" value="Chromosome 17"/>
</dbReference>
<keyword evidence="1" id="KW-0560">Oxidoreductase</keyword>
<accession>A0A9Q0YMT1</accession>
<dbReference type="Gene3D" id="3.10.180.10">
    <property type="entry name" value="2,3-Dihydroxybiphenyl 1,2-Dioxygenase, domain 1"/>
    <property type="match status" value="2"/>
</dbReference>
<protein>
    <submittedName>
        <fullName evidence="1">4-hydroxyphenylpyruvate dioxygenase-like protein</fullName>
    </submittedName>
</protein>
<sequence>MVGLAVHHIQLAVTDGLIALSKFQKVGFRLFAQSTYANVRQWALRSGSARFVISEIKNKECDVASESREIKSLSHLPVILPSFMCPKLIWESTSQVDTVFNVAFEPVNIEKTLKVASENGAEVLHELSTISDGDVGSVQFAVIKSCLGNVIHTLIDSSQYKGVFLPGFTSASDKDTNTSCVTHFDHITFACHEGTMKDVMGWYEQCLGMKRLFINRK</sequence>
<dbReference type="OrthoDB" id="414569at2759"/>
<keyword evidence="2" id="KW-1185">Reference proteome</keyword>
<dbReference type="AlphaFoldDB" id="A0A9Q0YMT1"/>
<dbReference type="PANTHER" id="PTHR11959">
    <property type="entry name" value="4-HYDROXYPHENYLPYRUVATE DIOXYGENASE"/>
    <property type="match status" value="1"/>
</dbReference>
<reference evidence="1" key="1">
    <citation type="submission" date="2021-10" db="EMBL/GenBank/DDBJ databases">
        <title>Tropical sea cucumber genome reveals ecological adaptation and Cuvierian tubules defense mechanism.</title>
        <authorList>
            <person name="Chen T."/>
        </authorList>
    </citation>
    <scope>NUCLEOTIDE SEQUENCE</scope>
    <source>
        <strain evidence="1">Nanhai2018</strain>
        <tissue evidence="1">Muscle</tissue>
    </source>
</reference>
<dbReference type="EMBL" id="JAIZAY010000017">
    <property type="protein sequence ID" value="KAJ8025344.1"/>
    <property type="molecule type" value="Genomic_DNA"/>
</dbReference>
<gene>
    <name evidence="1" type="ORF">HOLleu_32877</name>
</gene>
<dbReference type="InterPro" id="IPR029068">
    <property type="entry name" value="Glyas_Bleomycin-R_OHBP_Dase"/>
</dbReference>
<dbReference type="InterPro" id="IPR005956">
    <property type="entry name" value="4OHPhenylPyrv_dOase"/>
</dbReference>
<dbReference type="PANTHER" id="PTHR11959:SF10">
    <property type="entry name" value="4-HYDROXYPHENYLPYRUVATE DIOXYGENASE-LIKE PROTEIN"/>
    <property type="match status" value="1"/>
</dbReference>
<dbReference type="GO" id="GO:0009072">
    <property type="term" value="P:aromatic amino acid metabolic process"/>
    <property type="evidence" value="ECO:0007669"/>
    <property type="project" value="InterPro"/>
</dbReference>
<evidence type="ECO:0000313" key="2">
    <source>
        <dbReference type="Proteomes" id="UP001152320"/>
    </source>
</evidence>
<dbReference type="GO" id="GO:0003868">
    <property type="term" value="F:4-hydroxyphenylpyruvate dioxygenase activity"/>
    <property type="evidence" value="ECO:0007669"/>
    <property type="project" value="InterPro"/>
</dbReference>
<keyword evidence="1" id="KW-0223">Dioxygenase</keyword>
<comment type="caution">
    <text evidence="1">The sequence shown here is derived from an EMBL/GenBank/DDBJ whole genome shotgun (WGS) entry which is preliminary data.</text>
</comment>
<evidence type="ECO:0000313" key="1">
    <source>
        <dbReference type="EMBL" id="KAJ8025344.1"/>
    </source>
</evidence>
<proteinExistence type="predicted"/>
<dbReference type="SUPFAM" id="SSF54593">
    <property type="entry name" value="Glyoxalase/Bleomycin resistance protein/Dihydroxybiphenyl dioxygenase"/>
    <property type="match status" value="2"/>
</dbReference>